<dbReference type="InterPro" id="IPR007516">
    <property type="entry name" value="Co_F420_Hydgase/DH_bsu_N"/>
</dbReference>
<organism evidence="3 4">
    <name type="scientific">Microbacterium aurantiacum</name>
    <dbReference type="NCBI Taxonomy" id="162393"/>
    <lineage>
        <taxon>Bacteria</taxon>
        <taxon>Bacillati</taxon>
        <taxon>Actinomycetota</taxon>
        <taxon>Actinomycetes</taxon>
        <taxon>Micrococcales</taxon>
        <taxon>Microbacteriaceae</taxon>
        <taxon>Microbacterium</taxon>
    </lineage>
</organism>
<proteinExistence type="predicted"/>
<dbReference type="Proteomes" id="UP001172731">
    <property type="component" value="Unassembled WGS sequence"/>
</dbReference>
<protein>
    <submittedName>
        <fullName evidence="3">Coenzyme F420 hydrogenase/dehydrogenase, beta subunit C-terminal domain</fullName>
    </submittedName>
</protein>
<evidence type="ECO:0000259" key="1">
    <source>
        <dbReference type="Pfam" id="PF04422"/>
    </source>
</evidence>
<dbReference type="PANTHER" id="PTHR31332">
    <property type="entry name" value="7-HYDROXYMETHYL CHLOROPHYLL A REDUCTASE, CHLOROPLASTIC"/>
    <property type="match status" value="1"/>
</dbReference>
<evidence type="ECO:0000313" key="3">
    <source>
        <dbReference type="EMBL" id="MDN4465134.1"/>
    </source>
</evidence>
<dbReference type="Pfam" id="PF04422">
    <property type="entry name" value="FrhB_FdhB_N"/>
    <property type="match status" value="1"/>
</dbReference>
<evidence type="ECO:0000259" key="2">
    <source>
        <dbReference type="Pfam" id="PF04432"/>
    </source>
</evidence>
<dbReference type="InterPro" id="IPR007525">
    <property type="entry name" value="FrhB_FdhB_C"/>
</dbReference>
<keyword evidence="4" id="KW-1185">Reference proteome</keyword>
<feature type="domain" description="Coenzyme F420 hydrogenase/dehydrogenase beta subunit N-terminal" evidence="1">
    <location>
        <begin position="87"/>
        <end position="163"/>
    </location>
</feature>
<dbReference type="EMBL" id="JAHWXI010000014">
    <property type="protein sequence ID" value="MDN4465134.1"/>
    <property type="molecule type" value="Genomic_DNA"/>
</dbReference>
<reference evidence="3" key="1">
    <citation type="submission" date="2021-06" db="EMBL/GenBank/DDBJ databases">
        <title>Genome-based taxonomic framework of Microbacterium strains isolated from marine environment, the description of four new species and reclassification of four preexisting species.</title>
        <authorList>
            <person name="Lee S.D."/>
            <person name="Kim S.-M."/>
            <person name="Byeon Y.-S."/>
            <person name="Yang H.L."/>
            <person name="Kim I.S."/>
        </authorList>
    </citation>
    <scope>NUCLEOTIDE SEQUENCE</scope>
    <source>
        <strain evidence="3">KACC 20510</strain>
    </source>
</reference>
<comment type="caution">
    <text evidence="3">The sequence shown here is derived from an EMBL/GenBank/DDBJ whole genome shotgun (WGS) entry which is preliminary data.</text>
</comment>
<gene>
    <name evidence="3" type="ORF">KZC48_12090</name>
</gene>
<sequence>MHSAIESEFSTRSGVFALASEKVSMTLNSYGEYDYVVEADLTQDETAAISKLDGLRNADEDEISRDLFGDSEGISYDPVIGYHSGLYCGYASEGTFRAQGSSGGITSWILAELLKKGLVDGVITATRAATSHAHFEYAVLRSPQEIRDSAKSRYYPLEFSGALSSIRAQPGRYAIVGIPSFISDVRRLQRHDPVFAERIAFTVALLCGHQKSTKYGESIAFEAGFNPGDAEQIDFRYKTPGGVAAGYVTEVIGKRGGIEARQVVSAKEAYATDWSAGMFKTRFSDLIDDCFGETADITLGDAWIAPYISDPLGTNVVVVRNESLRQLLEAGAKEGRLKLDVVDPKTVKASQSGLIRHYRDELPYRLSHFRAHGIRTRVRPSAKLPLLRRRVQDLRIKIASESKQAYAEAVARSDWDYFVQKMDPLLHKYRRTYRLIRLQNLGPAGLTRRLLEKITIFKNANIDGKGMSK</sequence>
<dbReference type="InterPro" id="IPR045220">
    <property type="entry name" value="FRHB/FDHB/HCAR-like"/>
</dbReference>
<feature type="domain" description="Coenzyme F420 hydrogenase/dehydrogenase beta subunit C-terminal" evidence="2">
    <location>
        <begin position="172"/>
        <end position="343"/>
    </location>
</feature>
<dbReference type="RefSeq" id="WP_301134949.1">
    <property type="nucleotide sequence ID" value="NZ_BAAAUQ010000036.1"/>
</dbReference>
<dbReference type="Pfam" id="PF04432">
    <property type="entry name" value="FrhB_FdhB_C"/>
    <property type="match status" value="1"/>
</dbReference>
<dbReference type="PANTHER" id="PTHR31332:SF0">
    <property type="entry name" value="7-HYDROXYMETHYL CHLOROPHYLL A REDUCTASE, CHLOROPLASTIC"/>
    <property type="match status" value="1"/>
</dbReference>
<evidence type="ECO:0000313" key="4">
    <source>
        <dbReference type="Proteomes" id="UP001172731"/>
    </source>
</evidence>
<name>A0ABT8FUY9_9MICO</name>
<accession>A0ABT8FUY9</accession>